<keyword evidence="11" id="KW-1006">Bacterial flagellum protein export</keyword>
<accession>A0A0F9R8J6</accession>
<comment type="subcellular location">
    <subcellularLocation>
        <location evidence="1">Cell membrane</location>
        <topology evidence="1">Multi-pass membrane protein</topology>
    </subcellularLocation>
</comment>
<name>A0A0F9R8J6_9ZZZZ</name>
<keyword evidence="7" id="KW-1005">Bacterial flagellum biogenesis</keyword>
<dbReference type="GO" id="GO:0044780">
    <property type="term" value="P:bacterial-type flagellum assembly"/>
    <property type="evidence" value="ECO:0007669"/>
    <property type="project" value="InterPro"/>
</dbReference>
<evidence type="ECO:0000256" key="9">
    <source>
        <dbReference type="ARBA" id="ARBA00022989"/>
    </source>
</evidence>
<feature type="transmembrane region" description="Helical" evidence="13">
    <location>
        <begin position="187"/>
        <end position="214"/>
    </location>
</feature>
<dbReference type="InterPro" id="IPR006135">
    <property type="entry name" value="T3SS_substrate_exporter"/>
</dbReference>
<comment type="similarity">
    <text evidence="2">Belongs to the type III secretion exporter family.</text>
</comment>
<evidence type="ECO:0000256" key="3">
    <source>
        <dbReference type="ARBA" id="ARBA00021622"/>
    </source>
</evidence>
<reference evidence="14" key="1">
    <citation type="journal article" date="2015" name="Nature">
        <title>Complex archaea that bridge the gap between prokaryotes and eukaryotes.</title>
        <authorList>
            <person name="Spang A."/>
            <person name="Saw J.H."/>
            <person name="Jorgensen S.L."/>
            <person name="Zaremba-Niedzwiedzka K."/>
            <person name="Martijn J."/>
            <person name="Lind A.E."/>
            <person name="van Eijk R."/>
            <person name="Schleper C."/>
            <person name="Guy L."/>
            <person name="Ettema T.J."/>
        </authorList>
    </citation>
    <scope>NUCLEOTIDE SEQUENCE</scope>
</reference>
<dbReference type="GO" id="GO:0005886">
    <property type="term" value="C:plasma membrane"/>
    <property type="evidence" value="ECO:0007669"/>
    <property type="project" value="UniProtKB-SubCell"/>
</dbReference>
<evidence type="ECO:0000256" key="11">
    <source>
        <dbReference type="ARBA" id="ARBA00023225"/>
    </source>
</evidence>
<feature type="region of interest" description="Disordered" evidence="12">
    <location>
        <begin position="1"/>
        <end position="26"/>
    </location>
</feature>
<evidence type="ECO:0000256" key="4">
    <source>
        <dbReference type="ARBA" id="ARBA00022448"/>
    </source>
</evidence>
<evidence type="ECO:0000256" key="10">
    <source>
        <dbReference type="ARBA" id="ARBA00023136"/>
    </source>
</evidence>
<dbReference type="GO" id="GO:0009306">
    <property type="term" value="P:protein secretion"/>
    <property type="evidence" value="ECO:0007669"/>
    <property type="project" value="InterPro"/>
</dbReference>
<evidence type="ECO:0000256" key="7">
    <source>
        <dbReference type="ARBA" id="ARBA00022795"/>
    </source>
</evidence>
<evidence type="ECO:0000256" key="8">
    <source>
        <dbReference type="ARBA" id="ARBA00022927"/>
    </source>
</evidence>
<dbReference type="Pfam" id="PF01312">
    <property type="entry name" value="Bac_export_2"/>
    <property type="match status" value="1"/>
</dbReference>
<gene>
    <name evidence="14" type="ORF">LCGC14_0680850</name>
</gene>
<dbReference type="SUPFAM" id="SSF160544">
    <property type="entry name" value="EscU C-terminal domain-like"/>
    <property type="match status" value="1"/>
</dbReference>
<dbReference type="PANTHER" id="PTHR30531:SF12">
    <property type="entry name" value="FLAGELLAR BIOSYNTHETIC PROTEIN FLHB"/>
    <property type="match status" value="1"/>
</dbReference>
<comment type="caution">
    <text evidence="14">The sequence shown here is derived from an EMBL/GenBank/DDBJ whole genome shotgun (WGS) entry which is preliminary data.</text>
</comment>
<evidence type="ECO:0000256" key="1">
    <source>
        <dbReference type="ARBA" id="ARBA00004651"/>
    </source>
</evidence>
<evidence type="ECO:0000256" key="6">
    <source>
        <dbReference type="ARBA" id="ARBA00022692"/>
    </source>
</evidence>
<protein>
    <recommendedName>
        <fullName evidence="3">Flagellar biosynthetic protein FlhB</fullName>
    </recommendedName>
</protein>
<dbReference type="Gene3D" id="3.40.1690.10">
    <property type="entry name" value="secretion proteins EscU"/>
    <property type="match status" value="1"/>
</dbReference>
<keyword evidence="6 13" id="KW-0812">Transmembrane</keyword>
<dbReference type="Gene3D" id="6.10.250.2080">
    <property type="match status" value="1"/>
</dbReference>
<evidence type="ECO:0000313" key="14">
    <source>
        <dbReference type="EMBL" id="KKN45667.1"/>
    </source>
</evidence>
<feature type="transmembrane region" description="Helical" evidence="13">
    <location>
        <begin position="88"/>
        <end position="111"/>
    </location>
</feature>
<dbReference type="PRINTS" id="PR00950">
    <property type="entry name" value="TYPE3IMSPROT"/>
</dbReference>
<proteinExistence type="inferred from homology"/>
<dbReference type="InterPro" id="IPR029025">
    <property type="entry name" value="T3SS_substrate_exporter_C"/>
</dbReference>
<evidence type="ECO:0000256" key="2">
    <source>
        <dbReference type="ARBA" id="ARBA00010690"/>
    </source>
</evidence>
<keyword evidence="10 13" id="KW-0472">Membrane</keyword>
<sequence>MAEQTGQDKTEEPTAKKLDDARKKGQVPRSKELTTVIVLIASAAALFFSGSQIIRALGDVMKDSFKFTRKELFDPMAMVHKFIHTIDMIAFDLGLFLAVTVVAALAAPALIGGWNFSGQAMAPKANKMDPLKGLKRIFGPQGLVELGKALGKFLLIGAISIAILWGVRDQLLTLGTQEVNVAMTDLGYLILWVFLAITASLILIALIDVPFQLWNHTRQLKMTKQEVKDEMKQTEGNPEVKGRIRRMQIQLSQQRMMQDIPTADVVITNPTHYAVALRYDQTNEGAPTVVAKGADIISQQIRLVAENNGVPILAAPPLTRAIYYSTEIGDEIPSGLYIAVAQVLAFVFQLRRYRNQGGNKPKLNTEDLPIPDELKRD</sequence>
<keyword evidence="5" id="KW-1003">Cell membrane</keyword>
<dbReference type="AlphaFoldDB" id="A0A0F9R8J6"/>
<dbReference type="EMBL" id="LAZR01001374">
    <property type="protein sequence ID" value="KKN45667.1"/>
    <property type="molecule type" value="Genomic_DNA"/>
</dbReference>
<feature type="compositionally biased region" description="Basic and acidic residues" evidence="12">
    <location>
        <begin position="1"/>
        <end position="23"/>
    </location>
</feature>
<dbReference type="InterPro" id="IPR006136">
    <property type="entry name" value="FlhB"/>
</dbReference>
<keyword evidence="8" id="KW-0653">Protein transport</keyword>
<dbReference type="NCBIfam" id="TIGR00328">
    <property type="entry name" value="flhB"/>
    <property type="match status" value="1"/>
</dbReference>
<feature type="transmembrane region" description="Helical" evidence="13">
    <location>
        <begin position="149"/>
        <end position="167"/>
    </location>
</feature>
<feature type="transmembrane region" description="Helical" evidence="13">
    <location>
        <begin position="33"/>
        <end position="54"/>
    </location>
</feature>
<dbReference type="PANTHER" id="PTHR30531">
    <property type="entry name" value="FLAGELLAR BIOSYNTHETIC PROTEIN FLHB"/>
    <property type="match status" value="1"/>
</dbReference>
<evidence type="ECO:0000256" key="13">
    <source>
        <dbReference type="SAM" id="Phobius"/>
    </source>
</evidence>
<feature type="region of interest" description="Disordered" evidence="12">
    <location>
        <begin position="358"/>
        <end position="377"/>
    </location>
</feature>
<evidence type="ECO:0000256" key="5">
    <source>
        <dbReference type="ARBA" id="ARBA00022475"/>
    </source>
</evidence>
<organism evidence="14">
    <name type="scientific">marine sediment metagenome</name>
    <dbReference type="NCBI Taxonomy" id="412755"/>
    <lineage>
        <taxon>unclassified sequences</taxon>
        <taxon>metagenomes</taxon>
        <taxon>ecological metagenomes</taxon>
    </lineage>
</organism>
<keyword evidence="9 13" id="KW-1133">Transmembrane helix</keyword>
<keyword evidence="4" id="KW-0813">Transport</keyword>
<evidence type="ECO:0000256" key="12">
    <source>
        <dbReference type="SAM" id="MobiDB-lite"/>
    </source>
</evidence>